<dbReference type="Pfam" id="PF00990">
    <property type="entry name" value="GGDEF"/>
    <property type="match status" value="1"/>
</dbReference>
<dbReference type="Gene3D" id="3.30.450.20">
    <property type="entry name" value="PAS domain"/>
    <property type="match status" value="1"/>
</dbReference>
<dbReference type="PANTHER" id="PTHR44757">
    <property type="entry name" value="DIGUANYLATE CYCLASE DGCP"/>
    <property type="match status" value="1"/>
</dbReference>
<dbReference type="Gene3D" id="3.30.70.270">
    <property type="match status" value="1"/>
</dbReference>
<accession>S7UFH8</accession>
<dbReference type="RefSeq" id="WP_020887802.1">
    <property type="nucleotide sequence ID" value="NZ_ATHI01000030.1"/>
</dbReference>
<dbReference type="Pfam" id="PF08448">
    <property type="entry name" value="PAS_4"/>
    <property type="match status" value="1"/>
</dbReference>
<evidence type="ECO:0000313" key="3">
    <source>
        <dbReference type="EMBL" id="EPR30978.1"/>
    </source>
</evidence>
<dbReference type="SUPFAM" id="SSF55073">
    <property type="entry name" value="Nucleotide cyclase"/>
    <property type="match status" value="1"/>
</dbReference>
<gene>
    <name evidence="3" type="ORF">dsat_1105</name>
</gene>
<dbReference type="PATRIC" id="fig|1121439.3.peg.2480"/>
<dbReference type="InterPro" id="IPR013656">
    <property type="entry name" value="PAS_4"/>
</dbReference>
<proteinExistence type="predicted"/>
<feature type="domain" description="GGDEF" evidence="2">
    <location>
        <begin position="181"/>
        <end position="314"/>
    </location>
</feature>
<dbReference type="SUPFAM" id="SSF55785">
    <property type="entry name" value="PYP-like sensor domain (PAS domain)"/>
    <property type="match status" value="1"/>
</dbReference>
<dbReference type="OrthoDB" id="7673416at2"/>
<dbReference type="InterPro" id="IPR000160">
    <property type="entry name" value="GGDEF_dom"/>
</dbReference>
<dbReference type="SUPFAM" id="SSF141868">
    <property type="entry name" value="EAL domain-like"/>
    <property type="match status" value="1"/>
</dbReference>
<evidence type="ECO:0000313" key="4">
    <source>
        <dbReference type="Proteomes" id="UP000014975"/>
    </source>
</evidence>
<dbReference type="InterPro" id="IPR001633">
    <property type="entry name" value="EAL_dom"/>
</dbReference>
<dbReference type="Pfam" id="PF00563">
    <property type="entry name" value="EAL"/>
    <property type="match status" value="1"/>
</dbReference>
<dbReference type="FunFam" id="3.20.20.450:FF:000001">
    <property type="entry name" value="Cyclic di-GMP phosphodiesterase yahA"/>
    <property type="match status" value="1"/>
</dbReference>
<dbReference type="PROSITE" id="PS50887">
    <property type="entry name" value="GGDEF"/>
    <property type="match status" value="1"/>
</dbReference>
<dbReference type="CDD" id="cd01949">
    <property type="entry name" value="GGDEF"/>
    <property type="match status" value="1"/>
</dbReference>
<dbReference type="Gene3D" id="3.20.20.450">
    <property type="entry name" value="EAL domain"/>
    <property type="match status" value="1"/>
</dbReference>
<feature type="domain" description="EAL" evidence="1">
    <location>
        <begin position="323"/>
        <end position="579"/>
    </location>
</feature>
<keyword evidence="4" id="KW-1185">Reference proteome</keyword>
<dbReference type="InterPro" id="IPR029787">
    <property type="entry name" value="Nucleotide_cyclase"/>
</dbReference>
<dbReference type="SMART" id="SM00052">
    <property type="entry name" value="EAL"/>
    <property type="match status" value="1"/>
</dbReference>
<name>S7UFH8_9BACT</name>
<sequence length="582" mass="63823">MHAEDNVGSPRAPRSEAALIAARAIEALAQHVAVCDASGRVVLANAAWRGFASTQPDGECFRPIVGEPCRGVRLQSPDGPVWMGEQEISDVIAGRAPEFSLRYPVSTTLGTRWFAMRVTPLGLPEGPGALVVHEDVTECADLEDELTHHALHDRLTALPNRALLLDRLNMAVKRAKRRGTANYALLYLDIDRFNVVNESLGHVSGDMLLMALAHRLLGVTKEMDTLSRFGSDEFALLLEDVESPGAVGEVAERVLERVRQPFSLKRRSVVVTMSIGIVLGSTDYENAGQVLRDAETVMHRVREGGGGRYEIFSEAMRVSAGKRLQLEMDLRKALDAGEIGVHYQPIVSLADGQLRGMEALARWRHPELGMVPPMEFIPVAEETGQIVSLGHFVLRRACTKLAELQRRYPGVEALTMNVNISGAQFARPEFADEVREVIEETGIRPGSLKLELTESVIMADARKAVDSIRALRDLGVHVVIDDFGTGYSSLSYLQRFPVSCLKVDRSFVLTMADTKGNREIVKTIIKMAHSLGLEVVAEGVEQAEQLEILAGLSCESGQGFLFSKPLDDQDLDILLHERLGSV</sequence>
<dbReference type="STRING" id="1121439.dsat_1105"/>
<dbReference type="InterPro" id="IPR043128">
    <property type="entry name" value="Rev_trsase/Diguanyl_cyclase"/>
</dbReference>
<protein>
    <submittedName>
        <fullName evidence="3">Diguanylate cyclase/phosphodiesterase</fullName>
    </submittedName>
</protein>
<evidence type="ECO:0000259" key="2">
    <source>
        <dbReference type="PROSITE" id="PS50887"/>
    </source>
</evidence>
<dbReference type="eggNOG" id="COG5001">
    <property type="taxonomic scope" value="Bacteria"/>
</dbReference>
<dbReference type="SMART" id="SM00267">
    <property type="entry name" value="GGDEF"/>
    <property type="match status" value="1"/>
</dbReference>
<dbReference type="InterPro" id="IPR035965">
    <property type="entry name" value="PAS-like_dom_sf"/>
</dbReference>
<dbReference type="Proteomes" id="UP000014975">
    <property type="component" value="Unassembled WGS sequence"/>
</dbReference>
<dbReference type="AlphaFoldDB" id="S7UFH8"/>
<dbReference type="NCBIfam" id="TIGR00254">
    <property type="entry name" value="GGDEF"/>
    <property type="match status" value="1"/>
</dbReference>
<dbReference type="PANTHER" id="PTHR44757:SF2">
    <property type="entry name" value="BIOFILM ARCHITECTURE MAINTENANCE PROTEIN MBAA"/>
    <property type="match status" value="1"/>
</dbReference>
<dbReference type="CDD" id="cd01948">
    <property type="entry name" value="EAL"/>
    <property type="match status" value="1"/>
</dbReference>
<comment type="caution">
    <text evidence="3">The sequence shown here is derived from an EMBL/GenBank/DDBJ whole genome shotgun (WGS) entry which is preliminary data.</text>
</comment>
<reference evidence="3 4" key="1">
    <citation type="journal article" date="2013" name="Genome Announc.">
        <title>Draft genome sequences for three mercury-methylating, sulfate-reducing bacteria.</title>
        <authorList>
            <person name="Brown S.D."/>
            <person name="Hurt R.A.Jr."/>
            <person name="Gilmour C.C."/>
            <person name="Elias D.A."/>
        </authorList>
    </citation>
    <scope>NUCLEOTIDE SEQUENCE [LARGE SCALE GENOMIC DNA]</scope>
    <source>
        <strain evidence="3 4">DSM 16529</strain>
    </source>
</reference>
<dbReference type="InterPro" id="IPR052155">
    <property type="entry name" value="Biofilm_reg_signaling"/>
</dbReference>
<organism evidence="3 4">
    <name type="scientific">Alkalidesulfovibrio alkalitolerans DSM 16529</name>
    <dbReference type="NCBI Taxonomy" id="1121439"/>
    <lineage>
        <taxon>Bacteria</taxon>
        <taxon>Pseudomonadati</taxon>
        <taxon>Thermodesulfobacteriota</taxon>
        <taxon>Desulfovibrionia</taxon>
        <taxon>Desulfovibrionales</taxon>
        <taxon>Desulfovibrionaceae</taxon>
        <taxon>Alkalidesulfovibrio</taxon>
    </lineage>
</organism>
<dbReference type="InterPro" id="IPR035919">
    <property type="entry name" value="EAL_sf"/>
</dbReference>
<evidence type="ECO:0000259" key="1">
    <source>
        <dbReference type="PROSITE" id="PS50883"/>
    </source>
</evidence>
<dbReference type="EMBL" id="ATHI01000030">
    <property type="protein sequence ID" value="EPR30978.1"/>
    <property type="molecule type" value="Genomic_DNA"/>
</dbReference>
<dbReference type="PROSITE" id="PS50883">
    <property type="entry name" value="EAL"/>
    <property type="match status" value="1"/>
</dbReference>